<accession>A0ABQ8DMS8</accession>
<dbReference type="PANTHER" id="PTHR45934">
    <property type="entry name" value="FAD/NAD(P)-BINDING OXIDOREDUCTASE FAMILY PROTEIN"/>
    <property type="match status" value="1"/>
</dbReference>
<evidence type="ECO:0000259" key="5">
    <source>
        <dbReference type="Pfam" id="PF01494"/>
    </source>
</evidence>
<dbReference type="InterPro" id="IPR036188">
    <property type="entry name" value="FAD/NAD-bd_sf"/>
</dbReference>
<keyword evidence="4" id="KW-1133">Transmembrane helix</keyword>
<evidence type="ECO:0000256" key="3">
    <source>
        <dbReference type="ARBA" id="ARBA00024018"/>
    </source>
</evidence>
<keyword evidence="7" id="KW-1185">Reference proteome</keyword>
<feature type="domain" description="FAD-binding" evidence="5">
    <location>
        <begin position="204"/>
        <end position="363"/>
    </location>
</feature>
<name>A0ABQ8DMS8_BRANA</name>
<evidence type="ECO:0000313" key="7">
    <source>
        <dbReference type="Proteomes" id="UP000824890"/>
    </source>
</evidence>
<evidence type="ECO:0000256" key="2">
    <source>
        <dbReference type="ARBA" id="ARBA00023033"/>
    </source>
</evidence>
<dbReference type="PANTHER" id="PTHR45934:SF9">
    <property type="entry name" value="FAD_NAD(P)-BINDING OXIDOREDUCTASE FAMILY PROTEIN"/>
    <property type="match status" value="1"/>
</dbReference>
<keyword evidence="4" id="KW-0812">Transmembrane</keyword>
<protein>
    <recommendedName>
        <fullName evidence="5">FAD-binding domain-containing protein</fullName>
    </recommendedName>
</protein>
<dbReference type="Proteomes" id="UP000824890">
    <property type="component" value="Unassembled WGS sequence"/>
</dbReference>
<dbReference type="Pfam" id="PF01494">
    <property type="entry name" value="FAD_binding_3"/>
    <property type="match status" value="1"/>
</dbReference>
<evidence type="ECO:0000313" key="6">
    <source>
        <dbReference type="EMBL" id="KAH0930352.1"/>
    </source>
</evidence>
<feature type="transmembrane region" description="Helical" evidence="4">
    <location>
        <begin position="198"/>
        <end position="223"/>
    </location>
</feature>
<reference evidence="6 7" key="1">
    <citation type="submission" date="2021-05" db="EMBL/GenBank/DDBJ databases">
        <title>Genome Assembly of Synthetic Allotetraploid Brassica napus Reveals Homoeologous Exchanges between Subgenomes.</title>
        <authorList>
            <person name="Davis J.T."/>
        </authorList>
    </citation>
    <scope>NUCLEOTIDE SEQUENCE [LARGE SCALE GENOMIC DNA]</scope>
    <source>
        <strain evidence="7">cv. Da-Ae</strain>
        <tissue evidence="6">Seedling</tissue>
    </source>
</reference>
<dbReference type="Gene3D" id="3.50.50.60">
    <property type="entry name" value="FAD/NAD(P)-binding domain"/>
    <property type="match status" value="1"/>
</dbReference>
<sequence length="416" mass="47318">MPRTTRRISVKQRLQYIQVIQELQEEIKLLQISNEKLNGEGLDGLSYTELASLETMLKEGFRIVEEQTDKAQQEQLLREIVDCDVMGKEWLDENENEDLAYQSLLARRRTAMRNKARELRLSPQDSQKEHSYNHETLMLTVECLKIEKERLRLLNQRMIGKELDGMGYLELLVFSCAIHSGMFKAEEEKNKIKRARQILGGIYVVIVGAGIGGLATALSLHLLGVRSVVLKQAESLRTGGTSLTLFKNGWRVLDAISVGPQLRTQFLEIEVKNGDGRELRSFTFKDEDQSQEVRAVERRLLLETLASQLPPETIKFSSKLKTIQSNANGDTQLELEDGSKLLAKIVIGCDGIRSKRLEWVSVNQNMSVIAPSEALATIQKDNHFRKKSELHIRKRVSSTKVYLFICFNSPSLGIQY</sequence>
<comment type="similarity">
    <text evidence="3">Belongs to the 3-hydroxybenzoate 6-hydroxylase family.</text>
</comment>
<dbReference type="PRINTS" id="PR00420">
    <property type="entry name" value="RNGMNOXGNASE"/>
</dbReference>
<dbReference type="SUPFAM" id="SSF51905">
    <property type="entry name" value="FAD/NAD(P)-binding domain"/>
    <property type="match status" value="1"/>
</dbReference>
<evidence type="ECO:0000256" key="1">
    <source>
        <dbReference type="ARBA" id="ARBA00023002"/>
    </source>
</evidence>
<keyword evidence="1" id="KW-0560">Oxidoreductase</keyword>
<comment type="caution">
    <text evidence="6">The sequence shown here is derived from an EMBL/GenBank/DDBJ whole genome shotgun (WGS) entry which is preliminary data.</text>
</comment>
<proteinExistence type="inferred from homology"/>
<dbReference type="InterPro" id="IPR002938">
    <property type="entry name" value="FAD-bd"/>
</dbReference>
<gene>
    <name evidence="6" type="ORF">HID58_016079</name>
</gene>
<keyword evidence="2" id="KW-0503">Monooxygenase</keyword>
<dbReference type="InterPro" id="IPR044560">
    <property type="entry name" value="MOase"/>
</dbReference>
<dbReference type="EMBL" id="JAGKQM010000004">
    <property type="protein sequence ID" value="KAH0930352.1"/>
    <property type="molecule type" value="Genomic_DNA"/>
</dbReference>
<organism evidence="6 7">
    <name type="scientific">Brassica napus</name>
    <name type="common">Rape</name>
    <dbReference type="NCBI Taxonomy" id="3708"/>
    <lineage>
        <taxon>Eukaryota</taxon>
        <taxon>Viridiplantae</taxon>
        <taxon>Streptophyta</taxon>
        <taxon>Embryophyta</taxon>
        <taxon>Tracheophyta</taxon>
        <taxon>Spermatophyta</taxon>
        <taxon>Magnoliopsida</taxon>
        <taxon>eudicotyledons</taxon>
        <taxon>Gunneridae</taxon>
        <taxon>Pentapetalae</taxon>
        <taxon>rosids</taxon>
        <taxon>malvids</taxon>
        <taxon>Brassicales</taxon>
        <taxon>Brassicaceae</taxon>
        <taxon>Brassiceae</taxon>
        <taxon>Brassica</taxon>
    </lineage>
</organism>
<keyword evidence="4" id="KW-0472">Membrane</keyword>
<evidence type="ECO:0000256" key="4">
    <source>
        <dbReference type="SAM" id="Phobius"/>
    </source>
</evidence>